<reference evidence="1" key="2">
    <citation type="submission" date="2015-07" db="EMBL/GenBank/DDBJ databases">
        <authorList>
            <person name="Noorani M."/>
        </authorList>
    </citation>
    <scope>NUCLEOTIDE SEQUENCE</scope>
    <source>
        <strain evidence="1">Yugu1</strain>
    </source>
</reference>
<protein>
    <submittedName>
        <fullName evidence="1">Uncharacterized protein</fullName>
    </submittedName>
</protein>
<reference evidence="1" key="1">
    <citation type="journal article" date="2012" name="Nat. Biotechnol.">
        <title>Reference genome sequence of the model plant Setaria.</title>
        <authorList>
            <person name="Bennetzen J.L."/>
            <person name="Schmutz J."/>
            <person name="Wang H."/>
            <person name="Percifield R."/>
            <person name="Hawkins J."/>
            <person name="Pontaroli A.C."/>
            <person name="Estep M."/>
            <person name="Feng L."/>
            <person name="Vaughn J.N."/>
            <person name="Grimwood J."/>
            <person name="Jenkins J."/>
            <person name="Barry K."/>
            <person name="Lindquist E."/>
            <person name="Hellsten U."/>
            <person name="Deshpande S."/>
            <person name="Wang X."/>
            <person name="Wu X."/>
            <person name="Mitros T."/>
            <person name="Triplett J."/>
            <person name="Yang X."/>
            <person name="Ye C.Y."/>
            <person name="Mauro-Herrera M."/>
            <person name="Wang L."/>
            <person name="Li P."/>
            <person name="Sharma M."/>
            <person name="Sharma R."/>
            <person name="Ronald P.C."/>
            <person name="Panaud O."/>
            <person name="Kellogg E.A."/>
            <person name="Brutnell T.P."/>
            <person name="Doust A.N."/>
            <person name="Tuskan G.A."/>
            <person name="Rokhsar D."/>
            <person name="Devos K.M."/>
        </authorList>
    </citation>
    <scope>NUCLEOTIDE SEQUENCE [LARGE SCALE GENOMIC DNA]</scope>
    <source>
        <strain evidence="1">Yugu1</strain>
    </source>
</reference>
<name>A0A368PIU1_SETIT</name>
<accession>A0A368PIU1</accession>
<sequence>MKKEPSSDGLSELIKVAEILKSTGAVELNPEGIPTKRCTISDYKLFDTKNPEGLSEALDNLRMHGPLVAVYSVTEYQRRNEDSFGILHGAEEQVVGVCQETDDGIEVSPSKRTVCVTGFGVEDLCSFLQFQKFRRVQEEKGMFGRVLASSTLELVGFFVEAPTRC</sequence>
<dbReference type="EMBL" id="CM003528">
    <property type="protein sequence ID" value="RCV05404.1"/>
    <property type="molecule type" value="Genomic_DNA"/>
</dbReference>
<gene>
    <name evidence="1" type="ORF">SETIT_1G081700v2</name>
</gene>
<evidence type="ECO:0000313" key="1">
    <source>
        <dbReference type="EMBL" id="RCV05404.1"/>
    </source>
</evidence>
<dbReference type="EMBL" id="CM003528">
    <property type="protein sequence ID" value="RCV05405.1"/>
    <property type="molecule type" value="Genomic_DNA"/>
</dbReference>
<dbReference type="AlphaFoldDB" id="A0A368PIU1"/>
<organism evidence="1">
    <name type="scientific">Setaria italica</name>
    <name type="common">Foxtail millet</name>
    <name type="synonym">Panicum italicum</name>
    <dbReference type="NCBI Taxonomy" id="4555"/>
    <lineage>
        <taxon>Eukaryota</taxon>
        <taxon>Viridiplantae</taxon>
        <taxon>Streptophyta</taxon>
        <taxon>Embryophyta</taxon>
        <taxon>Tracheophyta</taxon>
        <taxon>Spermatophyta</taxon>
        <taxon>Magnoliopsida</taxon>
        <taxon>Liliopsida</taxon>
        <taxon>Poales</taxon>
        <taxon>Poaceae</taxon>
        <taxon>PACMAD clade</taxon>
        <taxon>Panicoideae</taxon>
        <taxon>Panicodae</taxon>
        <taxon>Paniceae</taxon>
        <taxon>Cenchrinae</taxon>
        <taxon>Setaria</taxon>
    </lineage>
</organism>
<proteinExistence type="predicted"/>